<sequence>MTWMWVCEGGLKILTVRTLNFKKLNKNTLSQRPKKSTPRSPQANQPPASHPIQAIYPANTKDILTKQLERTPPTSLKGDPPHNPRVANPTPLTILYYLPLQATSNKQRTTQAKKEAGEKKHWIYSKKINPATAPTSFPTLFTDAAPVNSAAAAPVVCAGVIGLFAAGGAAGLLAGGDTGATGATGVSGVSGVDGATGSSLCLSHSWHGGSGAKVGRASPHSVTYEVTGVAACFFGSVCWERVGKWTYLGDGTWAVGNGDCLALGCWVFLSVLVDGSRLLTDSRQLLDHFNIVMNIIRSPRDVRSRAGDGTNVVDVANVDIGVRNLGLGVALDLLVRLVIGLSDIDLRAVPVAIAISIAISVVRAMGANVFIWAEDTSVVNDRSTVWSFTWRRRRWVWWAMVPYTRWWTVWSLAWWLAIISFTMWWTYGPVMAPFMPTMFGLFMIRLFMIRLFMIRLFMIGLFMIRLFMIGLFMIGLSMFLSALMVLSCCLFSARSKGDPFSVVVQE</sequence>
<dbReference type="AlphaFoldDB" id="A0A9N9LAI8"/>
<accession>A0A9N9LAI8</accession>
<keyword evidence="4" id="KW-1185">Reference proteome</keyword>
<feature type="transmembrane region" description="Helical" evidence="2">
    <location>
        <begin position="439"/>
        <end position="463"/>
    </location>
</feature>
<feature type="compositionally biased region" description="Polar residues" evidence="1">
    <location>
        <begin position="38"/>
        <end position="47"/>
    </location>
</feature>
<proteinExistence type="predicted"/>
<protein>
    <submittedName>
        <fullName evidence="3">Uncharacterized protein</fullName>
    </submittedName>
</protein>
<comment type="caution">
    <text evidence="3">The sequence shown here is derived from an EMBL/GenBank/DDBJ whole genome shotgun (WGS) entry which is preliminary data.</text>
</comment>
<name>A0A9N9LAI8_9HELO</name>
<keyword evidence="2" id="KW-1133">Transmembrane helix</keyword>
<keyword evidence="2" id="KW-0812">Transmembrane</keyword>
<evidence type="ECO:0000256" key="2">
    <source>
        <dbReference type="SAM" id="Phobius"/>
    </source>
</evidence>
<feature type="transmembrane region" description="Helical" evidence="2">
    <location>
        <begin position="407"/>
        <end position="427"/>
    </location>
</feature>
<feature type="transmembrane region" description="Helical" evidence="2">
    <location>
        <begin position="351"/>
        <end position="373"/>
    </location>
</feature>
<evidence type="ECO:0000313" key="4">
    <source>
        <dbReference type="Proteomes" id="UP000696280"/>
    </source>
</evidence>
<gene>
    <name evidence="3" type="ORF">HYFRA_00002496</name>
</gene>
<evidence type="ECO:0000256" key="1">
    <source>
        <dbReference type="SAM" id="MobiDB-lite"/>
    </source>
</evidence>
<feature type="region of interest" description="Disordered" evidence="1">
    <location>
        <begin position="25"/>
        <end position="54"/>
    </location>
</feature>
<feature type="transmembrane region" description="Helical" evidence="2">
    <location>
        <begin position="469"/>
        <end position="491"/>
    </location>
</feature>
<keyword evidence="2" id="KW-0472">Membrane</keyword>
<dbReference type="Proteomes" id="UP000696280">
    <property type="component" value="Unassembled WGS sequence"/>
</dbReference>
<reference evidence="3" key="1">
    <citation type="submission" date="2021-07" db="EMBL/GenBank/DDBJ databases">
        <authorList>
            <person name="Durling M."/>
        </authorList>
    </citation>
    <scope>NUCLEOTIDE SEQUENCE</scope>
</reference>
<evidence type="ECO:0000313" key="3">
    <source>
        <dbReference type="EMBL" id="CAG8960958.1"/>
    </source>
</evidence>
<organism evidence="3 4">
    <name type="scientific">Hymenoscyphus fraxineus</name>
    <dbReference type="NCBI Taxonomy" id="746836"/>
    <lineage>
        <taxon>Eukaryota</taxon>
        <taxon>Fungi</taxon>
        <taxon>Dikarya</taxon>
        <taxon>Ascomycota</taxon>
        <taxon>Pezizomycotina</taxon>
        <taxon>Leotiomycetes</taxon>
        <taxon>Helotiales</taxon>
        <taxon>Helotiaceae</taxon>
        <taxon>Hymenoscyphus</taxon>
    </lineage>
</organism>
<dbReference type="EMBL" id="CAJVRL010000103">
    <property type="protein sequence ID" value="CAG8960958.1"/>
    <property type="molecule type" value="Genomic_DNA"/>
</dbReference>